<evidence type="ECO:0000313" key="1">
    <source>
        <dbReference type="EMBL" id="QLH63342.1"/>
    </source>
</evidence>
<name>A0A068Z4G3_9GAMM</name>
<proteinExistence type="predicted"/>
<accession>A0A068Z4G3</accession>
<dbReference type="RefSeq" id="WP_004956616.1">
    <property type="nucleotide sequence ID" value="NZ_CP050855.1"/>
</dbReference>
<dbReference type="InterPro" id="IPR038147">
    <property type="entry name" value="Cox_sf"/>
</dbReference>
<reference evidence="1 2" key="1">
    <citation type="journal article" date="2014" name="Genome Announc.">
        <title>Whole-Genome Sequence of Serratia symbiotica Strain CWBI-2.3T, a Free-Living Symbiont of the Black Bean Aphid Aphis fabae.</title>
        <authorList>
            <person name="Foray V."/>
            <person name="Grigorescu A.S."/>
            <person name="Sabri A."/>
            <person name="Haubruge E."/>
            <person name="Lognay G."/>
            <person name="Francis F."/>
            <person name="Fauconnier M.L."/>
            <person name="Hance T."/>
            <person name="Thonart P."/>
        </authorList>
    </citation>
    <scope>NUCLEOTIDE SEQUENCE [LARGE SCALE GENOMIC DNA]</scope>
    <source>
        <strain evidence="1">CWBI-2.3</strain>
    </source>
</reference>
<dbReference type="Proteomes" id="UP000042738">
    <property type="component" value="Chromosome"/>
</dbReference>
<dbReference type="STRING" id="138074.SYMBAF_80015"/>
<dbReference type="Pfam" id="PF10743">
    <property type="entry name" value="Phage_Cox"/>
    <property type="match status" value="1"/>
</dbReference>
<evidence type="ECO:0000313" key="2">
    <source>
        <dbReference type="Proteomes" id="UP000042738"/>
    </source>
</evidence>
<sequence length="93" mass="10817">MTEKELEGFIEVRHAVDAVPYPKFAELIGKKAATVKSMIEDGKLPIIPWKNPESLGARAENWIYIPEFNRAMRDAYFNRPKEQRDAWLLWIGL</sequence>
<dbReference type="AlphaFoldDB" id="A0A068Z4G3"/>
<dbReference type="GeneID" id="93737002"/>
<dbReference type="Gene3D" id="6.10.200.10">
    <property type="entry name" value="Regulatory phage protein Cox"/>
    <property type="match status" value="1"/>
</dbReference>
<protein>
    <submittedName>
        <fullName evidence="1">Regulator</fullName>
    </submittedName>
</protein>
<gene>
    <name evidence="1" type="ORF">SYMBAF_10900</name>
</gene>
<dbReference type="InterPro" id="IPR019679">
    <property type="entry name" value="Phage_P2_Cox"/>
</dbReference>
<dbReference type="EMBL" id="CP050855">
    <property type="protein sequence ID" value="QLH63342.1"/>
    <property type="molecule type" value="Genomic_DNA"/>
</dbReference>
<organism evidence="1 2">
    <name type="scientific">Serratia symbiotica</name>
    <dbReference type="NCBI Taxonomy" id="138074"/>
    <lineage>
        <taxon>Bacteria</taxon>
        <taxon>Pseudomonadati</taxon>
        <taxon>Pseudomonadota</taxon>
        <taxon>Gammaproteobacteria</taxon>
        <taxon>Enterobacterales</taxon>
        <taxon>Yersiniaceae</taxon>
        <taxon>Serratia</taxon>
    </lineage>
</organism>